<evidence type="ECO:0000259" key="5">
    <source>
        <dbReference type="PROSITE" id="PS50060"/>
    </source>
</evidence>
<dbReference type="Pfam" id="PF00629">
    <property type="entry name" value="MAM"/>
    <property type="match status" value="1"/>
</dbReference>
<keyword evidence="2" id="KW-0175">Coiled coil</keyword>
<dbReference type="PROSITE" id="PS50041">
    <property type="entry name" value="C_TYPE_LECTIN_2"/>
    <property type="match status" value="1"/>
</dbReference>
<dbReference type="EMBL" id="HQ827789">
    <property type="protein sequence ID" value="ADX95743.1"/>
    <property type="molecule type" value="mRNA"/>
</dbReference>
<dbReference type="PROSITE" id="PS00615">
    <property type="entry name" value="C_TYPE_LECTIN_1"/>
    <property type="match status" value="1"/>
</dbReference>
<evidence type="ECO:0000256" key="2">
    <source>
        <dbReference type="SAM" id="Coils"/>
    </source>
</evidence>
<dbReference type="InterPro" id="IPR018378">
    <property type="entry name" value="C-type_lectin_CS"/>
</dbReference>
<dbReference type="SMART" id="SM00034">
    <property type="entry name" value="CLECT"/>
    <property type="match status" value="1"/>
</dbReference>
<feature type="domain" description="C-type lectin" evidence="4">
    <location>
        <begin position="392"/>
        <end position="521"/>
    </location>
</feature>
<dbReference type="InterPro" id="IPR016187">
    <property type="entry name" value="CTDL_fold"/>
</dbReference>
<dbReference type="GO" id="GO:0030246">
    <property type="term" value="F:carbohydrate binding"/>
    <property type="evidence" value="ECO:0007669"/>
    <property type="project" value="UniProtKB-KW"/>
</dbReference>
<evidence type="ECO:0000313" key="6">
    <source>
        <dbReference type="EMBL" id="ADX95743.1"/>
    </source>
</evidence>
<dbReference type="GO" id="GO:0016020">
    <property type="term" value="C:membrane"/>
    <property type="evidence" value="ECO:0007669"/>
    <property type="project" value="InterPro"/>
</dbReference>
<dbReference type="Gene3D" id="2.60.120.200">
    <property type="match status" value="1"/>
</dbReference>
<keyword evidence="1" id="KW-1015">Disulfide bond</keyword>
<dbReference type="Gene3D" id="3.10.100.10">
    <property type="entry name" value="Mannose-Binding Protein A, subunit A"/>
    <property type="match status" value="1"/>
</dbReference>
<dbReference type="InterPro" id="IPR016186">
    <property type="entry name" value="C-type_lectin-like/link_sf"/>
</dbReference>
<evidence type="ECO:0000256" key="1">
    <source>
        <dbReference type="ARBA" id="ARBA00023157"/>
    </source>
</evidence>
<dbReference type="SMART" id="SM00137">
    <property type="entry name" value="MAM"/>
    <property type="match status" value="1"/>
</dbReference>
<feature type="domain" description="MAM" evidence="5">
    <location>
        <begin position="187"/>
        <end position="376"/>
    </location>
</feature>
<organism evidence="6">
    <name type="scientific">Pinctada fucata</name>
    <name type="common">Akoya pearl oyster</name>
    <name type="synonym">Pinctada imbricata fucata</name>
    <dbReference type="NCBI Taxonomy" id="50426"/>
    <lineage>
        <taxon>Eukaryota</taxon>
        <taxon>Metazoa</taxon>
        <taxon>Spiralia</taxon>
        <taxon>Lophotrochozoa</taxon>
        <taxon>Mollusca</taxon>
        <taxon>Bivalvia</taxon>
        <taxon>Autobranchia</taxon>
        <taxon>Pteriomorphia</taxon>
        <taxon>Pterioida</taxon>
        <taxon>Pterioidea</taxon>
        <taxon>Pteriidae</taxon>
        <taxon>Pinctada</taxon>
    </lineage>
</organism>
<dbReference type="InterPro" id="IPR050111">
    <property type="entry name" value="C-type_lectin/snaclec_domain"/>
</dbReference>
<evidence type="ECO:0000259" key="4">
    <source>
        <dbReference type="PROSITE" id="PS50041"/>
    </source>
</evidence>
<reference evidence="6" key="1">
    <citation type="submission" date="2010-12" db="EMBL/GenBank/DDBJ databases">
        <title>Molecular characterization and expression analysis of the C-type lectin 2 (poLEC2) from pearl oyster Pinctada fucata.</title>
        <authorList>
            <person name="Jiang S."/>
            <person name="Zhang D."/>
            <person name="Hu Y."/>
        </authorList>
    </citation>
    <scope>NUCLEOTIDE SEQUENCE</scope>
</reference>
<feature type="coiled-coil region" evidence="2">
    <location>
        <begin position="120"/>
        <end position="158"/>
    </location>
</feature>
<dbReference type="AlphaFoldDB" id="F1DFN5"/>
<feature type="signal peptide" evidence="3">
    <location>
        <begin position="1"/>
        <end position="16"/>
    </location>
</feature>
<feature type="chain" id="PRO_5003267032" evidence="3">
    <location>
        <begin position="17"/>
        <end position="524"/>
    </location>
</feature>
<protein>
    <submittedName>
        <fullName evidence="6">C-type lectin</fullName>
    </submittedName>
</protein>
<accession>F1DFN5</accession>
<keyword evidence="6" id="KW-0430">Lectin</keyword>
<sequence>MYTCLYFVSLFVLLDAQFTPGCNFYNGQCVYNFQIGKEQHCDTPGTSSSGTANPGSLAQLDTSGGCSCNDVSAIQGSLQTLRTTMAGLQTTFTDISHQMNISKQDLQSTNNLLTSEQQLAAKLLAKLSTKEELLNQTKEELANVLGLAKTELDKLRVQLLTSSKTLAKCQGTVDIPQVGVSGDYDISYCGFEDSNDLNCGFTITNAGSSSYVHWARTSSKVHSSTGPSHDHTYGTPHGHYMMADAYYQSQHSSSSSVYDTFLTSKTFKPATNYCLRFWYNMYGRDIRPINVFVKINGGRGNPVLILNGPSSTSWKLAQVEIDHEYTQHSFQFVIEASSDAHYSYSYHSYGSTKNYVKQYGNVAIDDVFVANTTCKDIPVCPPNAYKRQNADNTTSCYTFHTSGATWFHAADTCKTDSHEGHLVVIDSDDEQQFLVNTIQSDITLMTAGQNGFYTNGNDQGSEGTYQWTDSGVATTIKYFNWHQGQPNDVGSSQDCILMQYPDDGYKWGDVNCDEKHPFICEMTY</sequence>
<evidence type="ECO:0000256" key="3">
    <source>
        <dbReference type="SAM" id="SignalP"/>
    </source>
</evidence>
<dbReference type="InterPro" id="IPR013320">
    <property type="entry name" value="ConA-like_dom_sf"/>
</dbReference>
<dbReference type="CDD" id="cd00037">
    <property type="entry name" value="CLECT"/>
    <property type="match status" value="1"/>
</dbReference>
<dbReference type="InterPro" id="IPR000998">
    <property type="entry name" value="MAM_dom"/>
</dbReference>
<name>F1DFN5_PINFU</name>
<dbReference type="CDD" id="cd06263">
    <property type="entry name" value="MAM"/>
    <property type="match status" value="1"/>
</dbReference>
<dbReference type="PROSITE" id="PS50060">
    <property type="entry name" value="MAM_2"/>
    <property type="match status" value="1"/>
</dbReference>
<dbReference type="InterPro" id="IPR001304">
    <property type="entry name" value="C-type_lectin-like"/>
</dbReference>
<dbReference type="SUPFAM" id="SSF49899">
    <property type="entry name" value="Concanavalin A-like lectins/glucanases"/>
    <property type="match status" value="1"/>
</dbReference>
<keyword evidence="3" id="KW-0732">Signal</keyword>
<dbReference type="SUPFAM" id="SSF56436">
    <property type="entry name" value="C-type lectin-like"/>
    <property type="match status" value="1"/>
</dbReference>
<proteinExistence type="evidence at transcript level"/>
<dbReference type="Pfam" id="PF00059">
    <property type="entry name" value="Lectin_C"/>
    <property type="match status" value="1"/>
</dbReference>
<dbReference type="PANTHER" id="PTHR22803">
    <property type="entry name" value="MANNOSE, PHOSPHOLIPASE, LECTIN RECEPTOR RELATED"/>
    <property type="match status" value="1"/>
</dbReference>